<dbReference type="EMBL" id="KN847478">
    <property type="protein sequence ID" value="KIX04898.1"/>
    <property type="molecule type" value="Genomic_DNA"/>
</dbReference>
<dbReference type="Proteomes" id="UP000053617">
    <property type="component" value="Unassembled WGS sequence"/>
</dbReference>
<sequence>MEGVNGRYIADEFRVCVDKGRPYDGKYYYHTTCFKRIIALENFFPFKLVMGGGPWNWAFMVHRWFENKGRINPEKIAAYIETKEQYDEVYEEFSSKWIGWSLKHQKCEAEIGMCGCPPQPTGPEEPVMRGYKTSKEDGCRLWEALAIRGVTISASLWNRILH</sequence>
<dbReference type="HOGENOM" id="CLU_1636321_0_0_1"/>
<dbReference type="RefSeq" id="XP_013272034.1">
    <property type="nucleotide sequence ID" value="XM_013416580.1"/>
</dbReference>
<dbReference type="GeneID" id="25293840"/>
<accession>A0A0D2H3A2</accession>
<dbReference type="OrthoDB" id="5144711at2759"/>
<dbReference type="VEuPathDB" id="FungiDB:Z518_05769"/>
<dbReference type="AlphaFoldDB" id="A0A0D2H3A2"/>
<evidence type="ECO:0000313" key="2">
    <source>
        <dbReference type="Proteomes" id="UP000053617"/>
    </source>
</evidence>
<gene>
    <name evidence="1" type="ORF">Z518_05769</name>
</gene>
<reference evidence="1 2" key="1">
    <citation type="submission" date="2015-01" db="EMBL/GenBank/DDBJ databases">
        <title>The Genome Sequence of Rhinocladiella mackenzie CBS 650.93.</title>
        <authorList>
            <consortium name="The Broad Institute Genomics Platform"/>
            <person name="Cuomo C."/>
            <person name="de Hoog S."/>
            <person name="Gorbushina A."/>
            <person name="Stielow B."/>
            <person name="Teixiera M."/>
            <person name="Abouelleil A."/>
            <person name="Chapman S.B."/>
            <person name="Priest M."/>
            <person name="Young S.K."/>
            <person name="Wortman J."/>
            <person name="Nusbaum C."/>
            <person name="Birren B."/>
        </authorList>
    </citation>
    <scope>NUCLEOTIDE SEQUENCE [LARGE SCALE GENOMIC DNA]</scope>
    <source>
        <strain evidence="1 2">CBS 650.93</strain>
    </source>
</reference>
<organism evidence="1 2">
    <name type="scientific">Rhinocladiella mackenziei CBS 650.93</name>
    <dbReference type="NCBI Taxonomy" id="1442369"/>
    <lineage>
        <taxon>Eukaryota</taxon>
        <taxon>Fungi</taxon>
        <taxon>Dikarya</taxon>
        <taxon>Ascomycota</taxon>
        <taxon>Pezizomycotina</taxon>
        <taxon>Eurotiomycetes</taxon>
        <taxon>Chaetothyriomycetidae</taxon>
        <taxon>Chaetothyriales</taxon>
        <taxon>Herpotrichiellaceae</taxon>
        <taxon>Rhinocladiella</taxon>
    </lineage>
</organism>
<protein>
    <submittedName>
        <fullName evidence="1">Uncharacterized protein</fullName>
    </submittedName>
</protein>
<dbReference type="STRING" id="1442369.A0A0D2H3A2"/>
<proteinExistence type="predicted"/>
<name>A0A0D2H3A2_9EURO</name>
<evidence type="ECO:0000313" key="1">
    <source>
        <dbReference type="EMBL" id="KIX04898.1"/>
    </source>
</evidence>
<keyword evidence="2" id="KW-1185">Reference proteome</keyword>